<dbReference type="AlphaFoldDB" id="A0A2J7TJI2"/>
<accession>A0A2J7TJI2</accession>
<reference evidence="2 3" key="1">
    <citation type="submission" date="2017-10" db="EMBL/GenBank/DDBJ databases">
        <title>Genome announcement of Methylocella silvestris TVC from permafrost.</title>
        <authorList>
            <person name="Wang J."/>
            <person name="Geng K."/>
            <person name="Ul-Haque F."/>
            <person name="Crombie A.T."/>
            <person name="Street L.E."/>
            <person name="Wookey P.A."/>
            <person name="Murrell J.C."/>
            <person name="Pratscher J."/>
        </authorList>
    </citation>
    <scope>NUCLEOTIDE SEQUENCE [LARGE SCALE GENOMIC DNA]</scope>
    <source>
        <strain evidence="2 3">TVC</strain>
    </source>
</reference>
<sequence length="86" mass="8864">MSLHNKDIVLPLESALTLQQAPKPPGPEPQPDVTPGNFPPPPGPDIPAPDPAPLPVDNPGDLPLPPITDPPPGDPADPTNMPLRSA</sequence>
<dbReference type="EMBL" id="PDZR01000004">
    <property type="protein sequence ID" value="PNG26923.1"/>
    <property type="molecule type" value="Genomic_DNA"/>
</dbReference>
<evidence type="ECO:0000256" key="1">
    <source>
        <dbReference type="SAM" id="MobiDB-lite"/>
    </source>
</evidence>
<evidence type="ECO:0000313" key="2">
    <source>
        <dbReference type="EMBL" id="PNG26923.1"/>
    </source>
</evidence>
<feature type="region of interest" description="Disordered" evidence="1">
    <location>
        <begin position="1"/>
        <end position="86"/>
    </location>
</feature>
<feature type="compositionally biased region" description="Pro residues" evidence="1">
    <location>
        <begin position="22"/>
        <end position="75"/>
    </location>
</feature>
<gene>
    <name evidence="2" type="ORF">CR492_06370</name>
</gene>
<proteinExistence type="predicted"/>
<name>A0A2J7TJI2_METSI</name>
<dbReference type="Proteomes" id="UP000236286">
    <property type="component" value="Unassembled WGS sequence"/>
</dbReference>
<protein>
    <submittedName>
        <fullName evidence="2">Uncharacterized protein</fullName>
    </submittedName>
</protein>
<comment type="caution">
    <text evidence="2">The sequence shown here is derived from an EMBL/GenBank/DDBJ whole genome shotgun (WGS) entry which is preliminary data.</text>
</comment>
<evidence type="ECO:0000313" key="3">
    <source>
        <dbReference type="Proteomes" id="UP000236286"/>
    </source>
</evidence>
<organism evidence="2 3">
    <name type="scientific">Methylocella silvestris</name>
    <dbReference type="NCBI Taxonomy" id="199596"/>
    <lineage>
        <taxon>Bacteria</taxon>
        <taxon>Pseudomonadati</taxon>
        <taxon>Pseudomonadota</taxon>
        <taxon>Alphaproteobacteria</taxon>
        <taxon>Hyphomicrobiales</taxon>
        <taxon>Beijerinckiaceae</taxon>
        <taxon>Methylocella</taxon>
    </lineage>
</organism>